<organism evidence="2">
    <name type="scientific">Geoglobus ahangari</name>
    <dbReference type="NCBI Taxonomy" id="113653"/>
    <lineage>
        <taxon>Archaea</taxon>
        <taxon>Methanobacteriati</taxon>
        <taxon>Methanobacteriota</taxon>
        <taxon>Archaeoglobi</taxon>
        <taxon>Archaeoglobales</taxon>
        <taxon>Archaeoglobaceae</taxon>
        <taxon>Geoglobus</taxon>
    </lineage>
</organism>
<reference evidence="2" key="1">
    <citation type="journal article" date="2020" name="mSystems">
        <title>Genome- and Community-Level Interaction Insights into Carbon Utilization and Element Cycling Functions of Hydrothermarchaeota in Hydrothermal Sediment.</title>
        <authorList>
            <person name="Zhou Z."/>
            <person name="Liu Y."/>
            <person name="Xu W."/>
            <person name="Pan J."/>
            <person name="Luo Z.H."/>
            <person name="Li M."/>
        </authorList>
    </citation>
    <scope>NUCLEOTIDE SEQUENCE [LARGE SCALE GENOMIC DNA]</scope>
    <source>
        <strain evidence="3">SpSt-10</strain>
        <strain evidence="2">SpSt-62</strain>
    </source>
</reference>
<evidence type="ECO:0000313" key="3">
    <source>
        <dbReference type="EMBL" id="HHF47942.1"/>
    </source>
</evidence>
<dbReference type="EMBL" id="DTAK01000008">
    <property type="protein sequence ID" value="HGU58840.1"/>
    <property type="molecule type" value="Genomic_DNA"/>
</dbReference>
<dbReference type="SUPFAM" id="SSF111331">
    <property type="entry name" value="NAD kinase/diacylglycerol kinase-like"/>
    <property type="match status" value="1"/>
</dbReference>
<sequence>MKVGVVVNPKAGGGVNKELILKVLRKLNPEKVITGQDDLGASYLKGAEIVEIERSYDRNDTIRLVRELDKVADVIVIFGGDGTMSDAASALPEKPLLCIGTGTTNVSPLLCDPEFRNLKLVEFDCLFVKKYNRIAFNDVVAGPTILSTVNGKVTEIDALEFMRGKIRKGKRGKFFARVEAEGRVIEGNFGNVFISMLDRRYLGKGISGGASISAFVGFKCLVACISETIVVSSLTKEELMNLEPIRTETLSFDKKAKLFAETVISADGNPFTFNDEVEVEFKEKIVKVLKNY</sequence>
<evidence type="ECO:0000259" key="1">
    <source>
        <dbReference type="PROSITE" id="PS50146"/>
    </source>
</evidence>
<feature type="domain" description="DAGKc" evidence="1">
    <location>
        <begin position="1"/>
        <end position="100"/>
    </location>
</feature>
<dbReference type="EMBL" id="DRUC01000030">
    <property type="protein sequence ID" value="HHF47942.1"/>
    <property type="molecule type" value="Genomic_DNA"/>
</dbReference>
<dbReference type="Gene3D" id="3.40.50.10330">
    <property type="entry name" value="Probable inorganic polyphosphate/atp-NAD kinase, domain 1"/>
    <property type="match status" value="1"/>
</dbReference>
<dbReference type="Pfam" id="PF00781">
    <property type="entry name" value="DAGK_cat"/>
    <property type="match status" value="1"/>
</dbReference>
<gene>
    <name evidence="3" type="ORF">ENL48_01705</name>
    <name evidence="2" type="ORF">ENT89_01255</name>
</gene>
<dbReference type="AlphaFoldDB" id="A0A7C4WD39"/>
<dbReference type="GO" id="GO:0016301">
    <property type="term" value="F:kinase activity"/>
    <property type="evidence" value="ECO:0007669"/>
    <property type="project" value="InterPro"/>
</dbReference>
<protein>
    <recommendedName>
        <fullName evidence="1">DAGKc domain-containing protein</fullName>
    </recommendedName>
</protein>
<dbReference type="InterPro" id="IPR017438">
    <property type="entry name" value="ATP-NAD_kinase_N"/>
</dbReference>
<proteinExistence type="predicted"/>
<dbReference type="InterPro" id="IPR016064">
    <property type="entry name" value="NAD/diacylglycerol_kinase_sf"/>
</dbReference>
<accession>A0A7C4WD39</accession>
<dbReference type="InterPro" id="IPR001206">
    <property type="entry name" value="Diacylglycerol_kinase_cat_dom"/>
</dbReference>
<evidence type="ECO:0000313" key="2">
    <source>
        <dbReference type="EMBL" id="HGU58840.1"/>
    </source>
</evidence>
<dbReference type="PROSITE" id="PS50146">
    <property type="entry name" value="DAGK"/>
    <property type="match status" value="1"/>
</dbReference>
<name>A0A7C4WD39_9EURY</name>
<comment type="caution">
    <text evidence="2">The sequence shown here is derived from an EMBL/GenBank/DDBJ whole genome shotgun (WGS) entry which is preliminary data.</text>
</comment>